<proteinExistence type="predicted"/>
<reference evidence="1" key="1">
    <citation type="submission" date="2020-11" db="EMBL/GenBank/DDBJ databases">
        <authorList>
            <person name="Tran Van P."/>
        </authorList>
    </citation>
    <scope>NUCLEOTIDE SEQUENCE</scope>
</reference>
<evidence type="ECO:0000313" key="1">
    <source>
        <dbReference type="EMBL" id="CAD7202935.1"/>
    </source>
</evidence>
<gene>
    <name evidence="1" type="ORF">TDIB3V08_LOCUS9112</name>
</gene>
<protein>
    <submittedName>
        <fullName evidence="1">Uncharacterized protein</fullName>
    </submittedName>
</protein>
<accession>A0A7R8VTS6</accession>
<dbReference type="EMBL" id="OA569955">
    <property type="protein sequence ID" value="CAD7202935.1"/>
    <property type="molecule type" value="Genomic_DNA"/>
</dbReference>
<name>A0A7R8VTS6_TIMDO</name>
<sequence length="259" mass="29094">MEVDMKLLSANVWNEELSDSIDSAPLISWIGYNYGFNRISRYRTLDDEVLAGYRWNGLSAWRAFPALFSATHSYSPPSSALTEEMLTWLMTSPNTVTYCPIISLEPRNSGNIQKREIVHPAEIRTSISPSSAVELNTTSALANHATEAGNALTTALFRSLPVIWVILLSYFKAKSVMDVWYVHRLSCRMDVHLQGGADTQLHLQHLAPLLVAGIAEIGASIRLLHARDDQRTVTNQEVVHLLDWRLVRVLAIEPSEIRR</sequence>
<dbReference type="AlphaFoldDB" id="A0A7R8VTS6"/>
<organism evidence="1">
    <name type="scientific">Timema douglasi</name>
    <name type="common">Walking stick</name>
    <dbReference type="NCBI Taxonomy" id="61478"/>
    <lineage>
        <taxon>Eukaryota</taxon>
        <taxon>Metazoa</taxon>
        <taxon>Ecdysozoa</taxon>
        <taxon>Arthropoda</taxon>
        <taxon>Hexapoda</taxon>
        <taxon>Insecta</taxon>
        <taxon>Pterygota</taxon>
        <taxon>Neoptera</taxon>
        <taxon>Polyneoptera</taxon>
        <taxon>Phasmatodea</taxon>
        <taxon>Timematodea</taxon>
        <taxon>Timematoidea</taxon>
        <taxon>Timematidae</taxon>
        <taxon>Timema</taxon>
    </lineage>
</organism>